<evidence type="ECO:0000313" key="1">
    <source>
        <dbReference type="EMBL" id="JAH38718.1"/>
    </source>
</evidence>
<organism evidence="1">
    <name type="scientific">Anguilla anguilla</name>
    <name type="common">European freshwater eel</name>
    <name type="synonym">Muraena anguilla</name>
    <dbReference type="NCBI Taxonomy" id="7936"/>
    <lineage>
        <taxon>Eukaryota</taxon>
        <taxon>Metazoa</taxon>
        <taxon>Chordata</taxon>
        <taxon>Craniata</taxon>
        <taxon>Vertebrata</taxon>
        <taxon>Euteleostomi</taxon>
        <taxon>Actinopterygii</taxon>
        <taxon>Neopterygii</taxon>
        <taxon>Teleostei</taxon>
        <taxon>Anguilliformes</taxon>
        <taxon>Anguillidae</taxon>
        <taxon>Anguilla</taxon>
    </lineage>
</organism>
<reference evidence="1" key="2">
    <citation type="journal article" date="2015" name="Fish Shellfish Immunol.">
        <title>Early steps in the European eel (Anguilla anguilla)-Vibrio vulnificus interaction in the gills: Role of the RtxA13 toxin.</title>
        <authorList>
            <person name="Callol A."/>
            <person name="Pajuelo D."/>
            <person name="Ebbesson L."/>
            <person name="Teles M."/>
            <person name="MacKenzie S."/>
            <person name="Amaro C."/>
        </authorList>
    </citation>
    <scope>NUCLEOTIDE SEQUENCE</scope>
</reference>
<dbReference type="AlphaFoldDB" id="A0A0E9SDX3"/>
<protein>
    <submittedName>
        <fullName evidence="1">Uncharacterized protein</fullName>
    </submittedName>
</protein>
<accession>A0A0E9SDX3</accession>
<reference evidence="1" key="1">
    <citation type="submission" date="2014-11" db="EMBL/GenBank/DDBJ databases">
        <authorList>
            <person name="Amaro Gonzalez C."/>
        </authorList>
    </citation>
    <scope>NUCLEOTIDE SEQUENCE</scope>
</reference>
<proteinExistence type="predicted"/>
<dbReference type="EMBL" id="GBXM01069859">
    <property type="protein sequence ID" value="JAH38718.1"/>
    <property type="molecule type" value="Transcribed_RNA"/>
</dbReference>
<name>A0A0E9SDX3_ANGAN</name>
<sequence>MRFNAMSPFYRDSFCQLPCETVTVEKKILCPYAI</sequence>